<dbReference type="Pfam" id="PF01408">
    <property type="entry name" value="GFO_IDH_MocA"/>
    <property type="match status" value="1"/>
</dbReference>
<dbReference type="EMBL" id="QWET01000034">
    <property type="protein sequence ID" value="RIH62842.1"/>
    <property type="molecule type" value="Genomic_DNA"/>
</dbReference>
<feature type="domain" description="Gfo/Idh/MocA-like oxidoreductase N-terminal" evidence="2">
    <location>
        <begin position="110"/>
        <end position="226"/>
    </location>
</feature>
<comment type="caution">
    <text evidence="3">The sequence shown here is derived from an EMBL/GenBank/DDBJ whole genome shotgun (WGS) entry which is preliminary data.</text>
</comment>
<dbReference type="InterPro" id="IPR036291">
    <property type="entry name" value="NAD(P)-bd_dom_sf"/>
</dbReference>
<dbReference type="InterPro" id="IPR050463">
    <property type="entry name" value="Gfo/Idh/MocA_oxidrdct_glycsds"/>
</dbReference>
<accession>A0A399CWC4</accession>
<dbReference type="AlphaFoldDB" id="A0A399CWC4"/>
<dbReference type="Gene3D" id="3.30.360.10">
    <property type="entry name" value="Dihydrodipicolinate Reductase, domain 2"/>
    <property type="match status" value="1"/>
</dbReference>
<proteinExistence type="predicted"/>
<protein>
    <submittedName>
        <fullName evidence="3">Gfo/Idh/MocA family oxidoreductase</fullName>
    </submittedName>
</protein>
<keyword evidence="4" id="KW-1185">Reference proteome</keyword>
<organism evidence="3 4">
    <name type="scientific">Mariniphaga sediminis</name>
    <dbReference type="NCBI Taxonomy" id="1628158"/>
    <lineage>
        <taxon>Bacteria</taxon>
        <taxon>Pseudomonadati</taxon>
        <taxon>Bacteroidota</taxon>
        <taxon>Bacteroidia</taxon>
        <taxon>Marinilabiliales</taxon>
        <taxon>Prolixibacteraceae</taxon>
        <taxon>Mariniphaga</taxon>
    </lineage>
</organism>
<dbReference type="SUPFAM" id="SSF51735">
    <property type="entry name" value="NAD(P)-binding Rossmann-fold domains"/>
    <property type="match status" value="1"/>
</dbReference>
<evidence type="ECO:0000313" key="4">
    <source>
        <dbReference type="Proteomes" id="UP000266441"/>
    </source>
</evidence>
<gene>
    <name evidence="3" type="ORF">D1164_22895</name>
</gene>
<sequence length="514" mass="57915">MKVLRRDFLKGLATVPFFGYFAFGFKNNITREISEKSIDYQKTLGIGELEVPGEKLRPPTGNSGNPLRIGLVGNGWRGEQLLNTFGYIHTETVKQHTANGETSSWLQSIMQREDLNVELVGVCDTFEVHAKRGSEFIPVKNGLIGEGQKKDTNVKIYHTYREMISNGEIDAIVIATTDHTHAPIAIAAAKAGIHVYLEKPMTHSIEEAIELRDTIKSTGVIFQLGHENRQQMSFKIARELYRKGAFGNVSMVETYTNRNSVFGAWIRDEAFDHKLGNKDNINWEEFLGSAPWHEFNLKRYFSWQRYSDYGTSITGNDFTHRYDCVNQVLDLGIPEIVVALGGQYYYQSHGDMPDVFNAIFSYPERGLTMTYDGTLKNQVTRTSRILGSEATMDIDGAILMYKDSYSEKFKDVKTDPSGPLYFYAPRTDVDAISTATSKAYMKGGFGPTFIDGKVLDTTFLHVKEWVDAIRGHGETSCNIDKGFEEAVTFNLANLAYVHKKPVRWDADNEKAIIG</sequence>
<dbReference type="SUPFAM" id="SSF55347">
    <property type="entry name" value="Glyceraldehyde-3-phosphate dehydrogenase-like, C-terminal domain"/>
    <property type="match status" value="1"/>
</dbReference>
<dbReference type="OrthoDB" id="9795543at2"/>
<dbReference type="GO" id="GO:0016491">
    <property type="term" value="F:oxidoreductase activity"/>
    <property type="evidence" value="ECO:0007669"/>
    <property type="project" value="UniProtKB-KW"/>
</dbReference>
<evidence type="ECO:0000259" key="2">
    <source>
        <dbReference type="Pfam" id="PF01408"/>
    </source>
</evidence>
<evidence type="ECO:0000256" key="1">
    <source>
        <dbReference type="ARBA" id="ARBA00023002"/>
    </source>
</evidence>
<dbReference type="Proteomes" id="UP000266441">
    <property type="component" value="Unassembled WGS sequence"/>
</dbReference>
<dbReference type="InterPro" id="IPR000683">
    <property type="entry name" value="Gfo/Idh/MocA-like_OxRdtase_N"/>
</dbReference>
<dbReference type="GO" id="GO:0000166">
    <property type="term" value="F:nucleotide binding"/>
    <property type="evidence" value="ECO:0007669"/>
    <property type="project" value="InterPro"/>
</dbReference>
<dbReference type="Gene3D" id="3.40.50.720">
    <property type="entry name" value="NAD(P)-binding Rossmann-like Domain"/>
    <property type="match status" value="1"/>
</dbReference>
<dbReference type="PANTHER" id="PTHR43818">
    <property type="entry name" value="BCDNA.GH03377"/>
    <property type="match status" value="1"/>
</dbReference>
<keyword evidence="1" id="KW-0560">Oxidoreductase</keyword>
<reference evidence="3 4" key="1">
    <citation type="journal article" date="2015" name="Int. J. Syst. Evol. Microbiol.">
        <title>Mariniphaga sediminis sp. nov., isolated from coastal sediment.</title>
        <authorList>
            <person name="Wang F.Q."/>
            <person name="Shen Q.Y."/>
            <person name="Chen G.J."/>
            <person name="Du Z.J."/>
        </authorList>
    </citation>
    <scope>NUCLEOTIDE SEQUENCE [LARGE SCALE GENOMIC DNA]</scope>
    <source>
        <strain evidence="3 4">SY21</strain>
    </source>
</reference>
<dbReference type="PANTHER" id="PTHR43818:SF11">
    <property type="entry name" value="BCDNA.GH03377"/>
    <property type="match status" value="1"/>
</dbReference>
<evidence type="ECO:0000313" key="3">
    <source>
        <dbReference type="EMBL" id="RIH62842.1"/>
    </source>
</evidence>
<dbReference type="RefSeq" id="WP_119352238.1">
    <property type="nucleotide sequence ID" value="NZ_QWET01000034.1"/>
</dbReference>
<name>A0A399CWC4_9BACT</name>